<proteinExistence type="predicted"/>
<dbReference type="PROSITE" id="PS00383">
    <property type="entry name" value="TYR_PHOSPHATASE_1"/>
    <property type="match status" value="1"/>
</dbReference>
<name>A0ABR3JS71_9AGAR</name>
<comment type="caution">
    <text evidence="5">The sequence shown here is derived from an EMBL/GenBank/DDBJ whole genome shotgun (WGS) entry which is preliminary data.</text>
</comment>
<dbReference type="PANTHER" id="PTHR12305:SF81">
    <property type="entry name" value="PHOSPHATIDYLINOSITOL 3,4,5-TRISPHOSPHATE 3-PHOSPHATASE AND DUAL-SPECIFICITY PROTEIN PHOSPHATASE PTEN"/>
    <property type="match status" value="1"/>
</dbReference>
<keyword evidence="2" id="KW-0378">Hydrolase</keyword>
<feature type="compositionally biased region" description="Basic and acidic residues" evidence="3">
    <location>
        <begin position="209"/>
        <end position="220"/>
    </location>
</feature>
<evidence type="ECO:0000256" key="2">
    <source>
        <dbReference type="ARBA" id="ARBA00022801"/>
    </source>
</evidence>
<evidence type="ECO:0000259" key="4">
    <source>
        <dbReference type="Pfam" id="PF22784"/>
    </source>
</evidence>
<dbReference type="Pfam" id="PF22784">
    <property type="entry name" value="PTP-SAK"/>
    <property type="match status" value="1"/>
</dbReference>
<keyword evidence="6" id="KW-1185">Reference proteome</keyword>
<reference evidence="6" key="1">
    <citation type="submission" date="2024-06" db="EMBL/GenBank/DDBJ databases">
        <title>Multi-omics analyses provide insights into the biosynthesis of the anticancer antibiotic pleurotin in Hohenbuehelia grisea.</title>
        <authorList>
            <person name="Weaver J.A."/>
            <person name="Alberti F."/>
        </authorList>
    </citation>
    <scope>NUCLEOTIDE SEQUENCE [LARGE SCALE GENOMIC DNA]</scope>
    <source>
        <strain evidence="6">T-177</strain>
    </source>
</reference>
<dbReference type="PANTHER" id="PTHR12305">
    <property type="entry name" value="PHOSPHATASE WITH HOMOLOGY TO TENSIN"/>
    <property type="match status" value="1"/>
</dbReference>
<dbReference type="EC" id="3.1.3.67" evidence="1"/>
<dbReference type="SUPFAM" id="SSF52799">
    <property type="entry name" value="(Phosphotyrosine protein) phosphatases II"/>
    <property type="match status" value="1"/>
</dbReference>
<dbReference type="InterPro" id="IPR057023">
    <property type="entry name" value="PTP-SAK"/>
</dbReference>
<dbReference type="InterPro" id="IPR051281">
    <property type="entry name" value="Dual-spec_lipid-protein_phosph"/>
</dbReference>
<evidence type="ECO:0000256" key="1">
    <source>
        <dbReference type="ARBA" id="ARBA00013015"/>
    </source>
</evidence>
<evidence type="ECO:0000313" key="5">
    <source>
        <dbReference type="EMBL" id="KAL0958372.1"/>
    </source>
</evidence>
<evidence type="ECO:0000256" key="3">
    <source>
        <dbReference type="SAM" id="MobiDB-lite"/>
    </source>
</evidence>
<gene>
    <name evidence="5" type="ORF">HGRIS_000513</name>
</gene>
<dbReference type="InterPro" id="IPR016130">
    <property type="entry name" value="Tyr_Pase_AS"/>
</dbReference>
<feature type="region of interest" description="Disordered" evidence="3">
    <location>
        <begin position="184"/>
        <end position="262"/>
    </location>
</feature>
<sequence length="506" mass="56901">MTDYIRRLVSGNKARFKDGDLNLELDLVYVTDQIVIMGYPAAGVEGLYRNRREDAVKFLNHRHGKNYWVFNFCPIKENSYPSTVFDGRVSRYPFPDHHAPPLAIMPLIAREMNLWLSSSPNRVAVLHCKAGKGRSGTMACTYLLTLQDDPSPPQLERSYAAKEWAKIRADDLMAVIPADEAEAALQADPSATDEVKIQRTDTPASMTSAEHEAAPPKVSKDSLSNILDLHTSRRMKTPSSPDKQVKQDHLWPSTTPRPPSPKVRLTEIKVRLRESSSLKMNLVRAANKVMDYTSSSKAPKNGKGTGSRGGQIWVSLARYDDEFVEFLEKWELHTRDAESGRMGHRKKGAEHMGTEAVSEMFADGKWDSGKMVRSFARMGAAGDTSVQEGTDKITTHTLRPLSDVNWTSIRNDLQVPDAEKVELESANIPASENNSMYDVTQSLKSEKGIVVDATREVRFKLYMGKVFMGWFWFVPTFHMPRRQTAAFHRLRNLSSSRLPGKKLTSL</sequence>
<dbReference type="Proteomes" id="UP001556367">
    <property type="component" value="Unassembled WGS sequence"/>
</dbReference>
<dbReference type="InterPro" id="IPR029021">
    <property type="entry name" value="Prot-tyrosine_phosphatase-like"/>
</dbReference>
<protein>
    <recommendedName>
        <fullName evidence="1">phosphatidylinositol-3,4,5-trisphosphate 3-phosphatase</fullName>
        <ecNumber evidence="1">3.1.3.67</ecNumber>
    </recommendedName>
</protein>
<dbReference type="EMBL" id="JASNQZ010000004">
    <property type="protein sequence ID" value="KAL0958372.1"/>
    <property type="molecule type" value="Genomic_DNA"/>
</dbReference>
<evidence type="ECO:0000313" key="6">
    <source>
        <dbReference type="Proteomes" id="UP001556367"/>
    </source>
</evidence>
<accession>A0ABR3JS71</accession>
<dbReference type="Gene3D" id="3.90.190.10">
    <property type="entry name" value="Protein tyrosine phosphatase superfamily"/>
    <property type="match status" value="1"/>
</dbReference>
<organism evidence="5 6">
    <name type="scientific">Hohenbuehelia grisea</name>
    <dbReference type="NCBI Taxonomy" id="104357"/>
    <lineage>
        <taxon>Eukaryota</taxon>
        <taxon>Fungi</taxon>
        <taxon>Dikarya</taxon>
        <taxon>Basidiomycota</taxon>
        <taxon>Agaricomycotina</taxon>
        <taxon>Agaricomycetes</taxon>
        <taxon>Agaricomycetidae</taxon>
        <taxon>Agaricales</taxon>
        <taxon>Pleurotineae</taxon>
        <taxon>Pleurotaceae</taxon>
        <taxon>Hohenbuehelia</taxon>
    </lineage>
</organism>
<feature type="domain" description="Swiss Army Knife protein DSP-PTPase phosphatase" evidence="4">
    <location>
        <begin position="103"/>
        <end position="210"/>
    </location>
</feature>